<dbReference type="InterPro" id="IPR010642">
    <property type="entry name" value="Invasion_prot_B"/>
</dbReference>
<keyword evidence="1" id="KW-0732">Signal</keyword>
<protein>
    <submittedName>
        <fullName evidence="2">Invasion protein IalB, involved in pathogenesis</fullName>
    </submittedName>
</protein>
<gene>
    <name evidence="2" type="ORF">SAMN06265374_2966</name>
</gene>
<feature type="chain" id="PRO_5046917849" evidence="1">
    <location>
        <begin position="26"/>
        <end position="171"/>
    </location>
</feature>
<sequence>MEMMKAKSLVLALAGLAVSSAAAFAQTPTLIKQHNDWASYALTGGSGKVCYALTKPTTMLPGDRNHGDVFFFVTSRPAEGVSSEPSLLVGYPFKDSSSVSVDVDGKGFNLFTNNDGAWVENAATEAQLVAAMKAGREMTVNGESSRGTRTTYKFSLSGVTAAINSMGQACQ</sequence>
<dbReference type="Gene3D" id="2.60.40.1880">
    <property type="entry name" value="Invasion associated locus B (IalB) protein"/>
    <property type="match status" value="1"/>
</dbReference>
<dbReference type="Proteomes" id="UP001157914">
    <property type="component" value="Unassembled WGS sequence"/>
</dbReference>
<evidence type="ECO:0000313" key="2">
    <source>
        <dbReference type="EMBL" id="SMP28679.1"/>
    </source>
</evidence>
<name>A0ABY1PAA9_9HYPH</name>
<proteinExistence type="predicted"/>
<dbReference type="Pfam" id="PF06776">
    <property type="entry name" value="IalB"/>
    <property type="match status" value="1"/>
</dbReference>
<keyword evidence="3" id="KW-1185">Reference proteome</keyword>
<feature type="signal peptide" evidence="1">
    <location>
        <begin position="1"/>
        <end position="25"/>
    </location>
</feature>
<accession>A0ABY1PAA9</accession>
<dbReference type="EMBL" id="FXTT01000004">
    <property type="protein sequence ID" value="SMP28679.1"/>
    <property type="molecule type" value="Genomic_DNA"/>
</dbReference>
<evidence type="ECO:0000256" key="1">
    <source>
        <dbReference type="SAM" id="SignalP"/>
    </source>
</evidence>
<reference evidence="2 3" key="1">
    <citation type="submission" date="2017-05" db="EMBL/GenBank/DDBJ databases">
        <authorList>
            <person name="Varghese N."/>
            <person name="Submissions S."/>
        </authorList>
    </citation>
    <scope>NUCLEOTIDE SEQUENCE [LARGE SCALE GENOMIC DNA]</scope>
    <source>
        <strain evidence="2 3">DSM 15949</strain>
    </source>
</reference>
<organism evidence="2 3">
    <name type="scientific">Roseibium denhamense</name>
    <dbReference type="NCBI Taxonomy" id="76305"/>
    <lineage>
        <taxon>Bacteria</taxon>
        <taxon>Pseudomonadati</taxon>
        <taxon>Pseudomonadota</taxon>
        <taxon>Alphaproteobacteria</taxon>
        <taxon>Hyphomicrobiales</taxon>
        <taxon>Stappiaceae</taxon>
        <taxon>Roseibium</taxon>
    </lineage>
</organism>
<evidence type="ECO:0000313" key="3">
    <source>
        <dbReference type="Proteomes" id="UP001157914"/>
    </source>
</evidence>
<dbReference type="InterPro" id="IPR038696">
    <property type="entry name" value="IalB_sf"/>
</dbReference>
<comment type="caution">
    <text evidence="2">The sequence shown here is derived from an EMBL/GenBank/DDBJ whole genome shotgun (WGS) entry which is preliminary data.</text>
</comment>